<feature type="compositionally biased region" description="Polar residues" evidence="1">
    <location>
        <begin position="240"/>
        <end position="249"/>
    </location>
</feature>
<dbReference type="AlphaFoldDB" id="A0A1Z5K627"/>
<protein>
    <recommendedName>
        <fullName evidence="2">DOT1 domain-containing protein</fullName>
    </recommendedName>
</protein>
<feature type="compositionally biased region" description="Basic and acidic residues" evidence="1">
    <location>
        <begin position="179"/>
        <end position="188"/>
    </location>
</feature>
<evidence type="ECO:0000259" key="2">
    <source>
        <dbReference type="Pfam" id="PF08123"/>
    </source>
</evidence>
<reference evidence="3 4" key="1">
    <citation type="journal article" date="2015" name="Plant Cell">
        <title>Oil accumulation by the oleaginous diatom Fistulifera solaris as revealed by the genome and transcriptome.</title>
        <authorList>
            <person name="Tanaka T."/>
            <person name="Maeda Y."/>
            <person name="Veluchamy A."/>
            <person name="Tanaka M."/>
            <person name="Abida H."/>
            <person name="Marechal E."/>
            <person name="Bowler C."/>
            <person name="Muto M."/>
            <person name="Sunaga Y."/>
            <person name="Tanaka M."/>
            <person name="Yoshino T."/>
            <person name="Taniguchi T."/>
            <person name="Fukuda Y."/>
            <person name="Nemoto M."/>
            <person name="Matsumoto M."/>
            <person name="Wong P.S."/>
            <person name="Aburatani S."/>
            <person name="Fujibuchi W."/>
        </authorList>
    </citation>
    <scope>NUCLEOTIDE SEQUENCE [LARGE SCALE GENOMIC DNA]</scope>
    <source>
        <strain evidence="3 4">JPCC DA0580</strain>
    </source>
</reference>
<feature type="region of interest" description="Disordered" evidence="1">
    <location>
        <begin position="465"/>
        <end position="551"/>
    </location>
</feature>
<feature type="compositionally biased region" description="Low complexity" evidence="1">
    <location>
        <begin position="21"/>
        <end position="33"/>
    </location>
</feature>
<name>A0A1Z5K627_FISSO</name>
<feature type="region of interest" description="Disordered" evidence="1">
    <location>
        <begin position="1"/>
        <end position="342"/>
    </location>
</feature>
<dbReference type="EMBL" id="BDSP01000166">
    <property type="protein sequence ID" value="GAX21408.1"/>
    <property type="molecule type" value="Genomic_DNA"/>
</dbReference>
<feature type="compositionally biased region" description="Polar residues" evidence="1">
    <location>
        <begin position="71"/>
        <end position="85"/>
    </location>
</feature>
<feature type="compositionally biased region" description="Polar residues" evidence="1">
    <location>
        <begin position="465"/>
        <end position="483"/>
    </location>
</feature>
<comment type="caution">
    <text evidence="3">The sequence shown here is derived from an EMBL/GenBank/DDBJ whole genome shotgun (WGS) entry which is preliminary data.</text>
</comment>
<evidence type="ECO:0000313" key="3">
    <source>
        <dbReference type="EMBL" id="GAX21408.1"/>
    </source>
</evidence>
<proteinExistence type="predicted"/>
<feature type="compositionally biased region" description="Acidic residues" evidence="1">
    <location>
        <begin position="198"/>
        <end position="207"/>
    </location>
</feature>
<dbReference type="Gene3D" id="3.40.50.150">
    <property type="entry name" value="Vaccinia Virus protein VP39"/>
    <property type="match status" value="1"/>
</dbReference>
<feature type="compositionally biased region" description="Polar residues" evidence="1">
    <location>
        <begin position="503"/>
        <end position="513"/>
    </location>
</feature>
<feature type="region of interest" description="Disordered" evidence="1">
    <location>
        <begin position="572"/>
        <end position="623"/>
    </location>
</feature>
<feature type="compositionally biased region" description="Polar residues" evidence="1">
    <location>
        <begin position="577"/>
        <end position="588"/>
    </location>
</feature>
<feature type="region of interest" description="Disordered" evidence="1">
    <location>
        <begin position="394"/>
        <end position="413"/>
    </location>
</feature>
<evidence type="ECO:0000256" key="1">
    <source>
        <dbReference type="SAM" id="MobiDB-lite"/>
    </source>
</evidence>
<dbReference type="Pfam" id="PF08123">
    <property type="entry name" value="DOT1"/>
    <property type="match status" value="1"/>
</dbReference>
<feature type="compositionally biased region" description="Low complexity" evidence="1">
    <location>
        <begin position="484"/>
        <end position="495"/>
    </location>
</feature>
<feature type="compositionally biased region" description="Low complexity" evidence="1">
    <location>
        <begin position="331"/>
        <end position="341"/>
    </location>
</feature>
<dbReference type="OrthoDB" id="204102at2759"/>
<dbReference type="SUPFAM" id="SSF53335">
    <property type="entry name" value="S-adenosyl-L-methionine-dependent methyltransferases"/>
    <property type="match status" value="1"/>
</dbReference>
<sequence>MSSRKPDPPESVLKRWVGFMTSSISRSSTSSESTQRESETSRNERKTKRPIDADSDTKRRRLTDTPLIGTKDNQPSPVSPAQSPLTERPEEGKASTKQRLDKMFQTVASNDVTPSDKASESSQLMRDGMMKPTSKQDSFASNSADDDSSVVILDGCKQANLQIPKEVKESRKSQAYRRSIYESVRRESSLSSEKSNEDSDASQDTDDSSIIIVKETSPRTRQSHPQGRVPGLGRFFPSFFESNSDQDSSVAVLERPVQRYKRSSSSTSDSSAESEESSKEHGSGKRHGGSVTRRQSSIYDDNTDTDSSVNLVKHSPGRRFDSSVARRRSSSPDSTSDSDGSVVFLKQSNGALYTNGAAHCYSEMSECKSDSDSSVEYLKSTFHLKCDSSVEYITQSPGKRDNNASDSDSATGSSIQYIKQSLEEKYNRSAPRHSTMSESSQSECFVEVVHQSPGGRFSNIVTQHHAASTLKQSSSPASNDAHPSSSTSKQSSGPSLNAADRPVSSSKQGSNQVANAAHLSASTSNHSSSPGSNDAKRPAILPGSSSFQNFNYRSQRDLGGLAPTNQNHVARHAVKQSPLSGESASPTGRSDFRGRGDPTPGVASPKGPRSSVSSSNRHSMRRKRIKMRLLARRPTWDTSVQYTGPAKKRKNSSTKHHTPQIYKFDHPNRNIFLSASAPTGHRLSREQILALAKNPTKPVEGGSDSIEHTAQMYKFDDFHQMMILAQVTDAPPNGLFSLEDFKVMWASAEDDFNKTTEDIEEGDLVRAANRYIGRDESPDQETAQYGRLLPDATDKVFRNILDLKKENVFMDIGHGIGNNVLQAAYTFGCMSRGLELVEDRNTVAAEFKANLEGQLDVLRNAKPEWTWDVGEVELRRGRLEDESNRSFITALGTARVKALANNFNGVFADRCLTSNQKYFLDNYISGLFADMVPGSIIATLHPLLDLPPSFSAVTERRRRHNMKYNEDASFYKMKKIVIGRANECVSWSAGGSNKHDITVYRYKRLRQCSRKAVFMCSNPFCQKALDNIPIPATKKVTVDTPVGSEVRVVMNYCDCNFSGNGLRQRRADACHSK</sequence>
<feature type="compositionally biased region" description="Basic and acidic residues" evidence="1">
    <location>
        <begin position="34"/>
        <end position="57"/>
    </location>
</feature>
<feature type="compositionally biased region" description="Polar residues" evidence="1">
    <location>
        <begin position="404"/>
        <end position="413"/>
    </location>
</feature>
<dbReference type="GO" id="GO:0031151">
    <property type="term" value="F:histone H3K79 methyltransferase activity"/>
    <property type="evidence" value="ECO:0007669"/>
    <property type="project" value="InterPro"/>
</dbReference>
<evidence type="ECO:0000313" key="4">
    <source>
        <dbReference type="Proteomes" id="UP000198406"/>
    </source>
</evidence>
<dbReference type="InterPro" id="IPR029063">
    <property type="entry name" value="SAM-dependent_MTases_sf"/>
</dbReference>
<dbReference type="InParanoid" id="A0A1Z5K627"/>
<accession>A0A1Z5K627</accession>
<feature type="compositionally biased region" description="Basic residues" evidence="1">
    <location>
        <begin position="646"/>
        <end position="658"/>
    </location>
</feature>
<feature type="compositionally biased region" description="Polar residues" evidence="1">
    <location>
        <begin position="292"/>
        <end position="310"/>
    </location>
</feature>
<dbReference type="InterPro" id="IPR025789">
    <property type="entry name" value="DOT1_dom"/>
</dbReference>
<feature type="compositionally biased region" description="Basic and acidic residues" evidence="1">
    <location>
        <begin position="87"/>
        <end position="102"/>
    </location>
</feature>
<gene>
    <name evidence="3" type="ORF">FisN_28Lh100</name>
</gene>
<organism evidence="3 4">
    <name type="scientific">Fistulifera solaris</name>
    <name type="common">Oleaginous diatom</name>
    <dbReference type="NCBI Taxonomy" id="1519565"/>
    <lineage>
        <taxon>Eukaryota</taxon>
        <taxon>Sar</taxon>
        <taxon>Stramenopiles</taxon>
        <taxon>Ochrophyta</taxon>
        <taxon>Bacillariophyta</taxon>
        <taxon>Bacillariophyceae</taxon>
        <taxon>Bacillariophycidae</taxon>
        <taxon>Naviculales</taxon>
        <taxon>Naviculaceae</taxon>
        <taxon>Fistulifera</taxon>
    </lineage>
</organism>
<feature type="compositionally biased region" description="Low complexity" evidence="1">
    <location>
        <begin position="514"/>
        <end position="533"/>
    </location>
</feature>
<feature type="domain" description="DOT1" evidence="2">
    <location>
        <begin position="784"/>
        <end position="856"/>
    </location>
</feature>
<feature type="region of interest" description="Disordered" evidence="1">
    <location>
        <begin position="641"/>
        <end position="662"/>
    </location>
</feature>
<keyword evidence="4" id="KW-1185">Reference proteome</keyword>
<dbReference type="Proteomes" id="UP000198406">
    <property type="component" value="Unassembled WGS sequence"/>
</dbReference>